<keyword evidence="6" id="KW-0677">Repeat</keyword>
<gene>
    <name evidence="10" type="primary">DRT100</name>
    <name evidence="10" type="ORF">SDJN03_21589</name>
</gene>
<evidence type="ECO:0000259" key="9">
    <source>
        <dbReference type="Pfam" id="PF08263"/>
    </source>
</evidence>
<dbReference type="Proteomes" id="UP000685013">
    <property type="component" value="Chromosome 14"/>
</dbReference>
<evidence type="ECO:0000256" key="1">
    <source>
        <dbReference type="ARBA" id="ARBA00004191"/>
    </source>
</evidence>
<accession>A0AAV6MIQ7</accession>
<comment type="caution">
    <text evidence="10">The sequence shown here is derived from an EMBL/GenBank/DDBJ whole genome shotgun (WGS) entry which is preliminary data.</text>
</comment>
<comment type="similarity">
    <text evidence="8">Belongs to the polygalacturonase-inhibiting protein family.</text>
</comment>
<reference evidence="10 11" key="1">
    <citation type="journal article" date="2021" name="Hortic Res">
        <title>The domestication of Cucurbita argyrosperma as revealed by the genome of its wild relative.</title>
        <authorList>
            <person name="Barrera-Redondo J."/>
            <person name="Sanchez-de la Vega G."/>
            <person name="Aguirre-Liguori J.A."/>
            <person name="Castellanos-Morales G."/>
            <person name="Gutierrez-Guerrero Y.T."/>
            <person name="Aguirre-Dugua X."/>
            <person name="Aguirre-Planter E."/>
            <person name="Tenaillon M.I."/>
            <person name="Lira-Saade R."/>
            <person name="Eguiarte L.E."/>
        </authorList>
    </citation>
    <scope>NUCLEOTIDE SEQUENCE [LARGE SCALE GENOMIC DNA]</scope>
    <source>
        <strain evidence="10">JBR-2021</strain>
    </source>
</reference>
<proteinExistence type="inferred from homology"/>
<evidence type="ECO:0000256" key="3">
    <source>
        <dbReference type="ARBA" id="ARBA00022512"/>
    </source>
</evidence>
<keyword evidence="7" id="KW-0472">Membrane</keyword>
<dbReference type="PANTHER" id="PTHR48060">
    <property type="entry name" value="DNA DAMAGE-REPAIR/TOLERATION PROTEIN DRT100"/>
    <property type="match status" value="1"/>
</dbReference>
<feature type="domain" description="Leucine-rich repeat-containing N-terminal plant-type" evidence="9">
    <location>
        <begin position="21"/>
        <end position="56"/>
    </location>
</feature>
<evidence type="ECO:0000313" key="11">
    <source>
        <dbReference type="Proteomes" id="UP000685013"/>
    </source>
</evidence>
<dbReference type="AlphaFoldDB" id="A0AAV6MIQ7"/>
<comment type="subcellular location">
    <subcellularLocation>
        <location evidence="2">Membrane</location>
    </subcellularLocation>
    <subcellularLocation>
        <location evidence="1">Secreted</location>
        <location evidence="1">Cell wall</location>
    </subcellularLocation>
</comment>
<sequence length="180" mass="19353">MLLVVFFLFAAVEACSPSGQAALLAFKAALNEPYLGIFNSWTGNSCCGGWYGVSCDPETLEVTEISLRGESEDPIFQKAGRTGYMTGSISPEICKLDRLTILIISDWKGISGEIPKCLTKLSQLRVLDLVGNKISGEIPSDFGNLNRLTVLNLADNALSGTIPNSIVNIGGLMHLDLRNN</sequence>
<keyword evidence="5" id="KW-0732">Signal</keyword>
<dbReference type="FunFam" id="3.80.10.10:FF:000400">
    <property type="entry name" value="Nuclear pore complex protein NUP107"/>
    <property type="match status" value="1"/>
</dbReference>
<dbReference type="GO" id="GO:0016020">
    <property type="term" value="C:membrane"/>
    <property type="evidence" value="ECO:0007669"/>
    <property type="project" value="UniProtKB-SubCell"/>
</dbReference>
<evidence type="ECO:0000256" key="6">
    <source>
        <dbReference type="ARBA" id="ARBA00022737"/>
    </source>
</evidence>
<keyword evidence="11" id="KW-1185">Reference proteome</keyword>
<evidence type="ECO:0000256" key="7">
    <source>
        <dbReference type="ARBA" id="ARBA00023136"/>
    </source>
</evidence>
<dbReference type="Pfam" id="PF08263">
    <property type="entry name" value="LRRNT_2"/>
    <property type="match status" value="1"/>
</dbReference>
<evidence type="ECO:0000256" key="2">
    <source>
        <dbReference type="ARBA" id="ARBA00004370"/>
    </source>
</evidence>
<feature type="non-terminal residue" evidence="10">
    <location>
        <position position="1"/>
    </location>
</feature>
<protein>
    <submittedName>
        <fullName evidence="10">DNA damage-repair/toleration protein</fullName>
    </submittedName>
</protein>
<organism evidence="10 11">
    <name type="scientific">Cucurbita argyrosperma subsp. sororia</name>
    <dbReference type="NCBI Taxonomy" id="37648"/>
    <lineage>
        <taxon>Eukaryota</taxon>
        <taxon>Viridiplantae</taxon>
        <taxon>Streptophyta</taxon>
        <taxon>Embryophyta</taxon>
        <taxon>Tracheophyta</taxon>
        <taxon>Spermatophyta</taxon>
        <taxon>Magnoliopsida</taxon>
        <taxon>eudicotyledons</taxon>
        <taxon>Gunneridae</taxon>
        <taxon>Pentapetalae</taxon>
        <taxon>rosids</taxon>
        <taxon>fabids</taxon>
        <taxon>Cucurbitales</taxon>
        <taxon>Cucurbitaceae</taxon>
        <taxon>Cucurbiteae</taxon>
        <taxon>Cucurbita</taxon>
    </lineage>
</organism>
<name>A0AAV6MIQ7_9ROSI</name>
<evidence type="ECO:0000256" key="8">
    <source>
        <dbReference type="ARBA" id="ARBA00038043"/>
    </source>
</evidence>
<keyword evidence="3" id="KW-0134">Cell wall</keyword>
<dbReference type="EMBL" id="JAGKQH010000014">
    <property type="protein sequence ID" value="KAG6581587.1"/>
    <property type="molecule type" value="Genomic_DNA"/>
</dbReference>
<dbReference type="InterPro" id="IPR013210">
    <property type="entry name" value="LRR_N_plant-typ"/>
</dbReference>
<dbReference type="InterPro" id="IPR053211">
    <property type="entry name" value="DNA_repair-toleration"/>
</dbReference>
<dbReference type="PANTHER" id="PTHR48060:SF3">
    <property type="entry name" value="LEUCINE-RICH REPEAT (LRR) FAMILY PROTEIN"/>
    <property type="match status" value="1"/>
</dbReference>
<keyword evidence="3" id="KW-0964">Secreted</keyword>
<evidence type="ECO:0000256" key="4">
    <source>
        <dbReference type="ARBA" id="ARBA00022614"/>
    </source>
</evidence>
<dbReference type="Pfam" id="PF13855">
    <property type="entry name" value="LRR_8"/>
    <property type="match status" value="1"/>
</dbReference>
<keyword evidence="4" id="KW-0433">Leucine-rich repeat</keyword>
<evidence type="ECO:0000313" key="10">
    <source>
        <dbReference type="EMBL" id="KAG6581587.1"/>
    </source>
</evidence>
<evidence type="ECO:0000256" key="5">
    <source>
        <dbReference type="ARBA" id="ARBA00022729"/>
    </source>
</evidence>
<dbReference type="InterPro" id="IPR001611">
    <property type="entry name" value="Leu-rich_rpt"/>
</dbReference>